<dbReference type="Proteomes" id="UP000190150">
    <property type="component" value="Unassembled WGS sequence"/>
</dbReference>
<accession>A0A1T5DHS8</accession>
<dbReference type="EMBL" id="FUZF01000007">
    <property type="protein sequence ID" value="SKB71033.1"/>
    <property type="molecule type" value="Genomic_DNA"/>
</dbReference>
<organism evidence="1 2">
    <name type="scientific">Sphingobacterium nematocida</name>
    <dbReference type="NCBI Taxonomy" id="1513896"/>
    <lineage>
        <taxon>Bacteria</taxon>
        <taxon>Pseudomonadati</taxon>
        <taxon>Bacteroidota</taxon>
        <taxon>Sphingobacteriia</taxon>
        <taxon>Sphingobacteriales</taxon>
        <taxon>Sphingobacteriaceae</taxon>
        <taxon>Sphingobacterium</taxon>
    </lineage>
</organism>
<reference evidence="2" key="1">
    <citation type="submission" date="2017-02" db="EMBL/GenBank/DDBJ databases">
        <authorList>
            <person name="Varghese N."/>
            <person name="Submissions S."/>
        </authorList>
    </citation>
    <scope>NUCLEOTIDE SEQUENCE [LARGE SCALE GENOMIC DNA]</scope>
    <source>
        <strain evidence="2">DSM 24091</strain>
    </source>
</reference>
<evidence type="ECO:0000313" key="1">
    <source>
        <dbReference type="EMBL" id="SKB71033.1"/>
    </source>
</evidence>
<dbReference type="RefSeq" id="WP_079642904.1">
    <property type="nucleotide sequence ID" value="NZ_FUZF01000007.1"/>
</dbReference>
<proteinExistence type="predicted"/>
<name>A0A1T5DHS8_9SPHI</name>
<dbReference type="PROSITE" id="PS51257">
    <property type="entry name" value="PROKAR_LIPOPROTEIN"/>
    <property type="match status" value="1"/>
</dbReference>
<evidence type="ECO:0000313" key="2">
    <source>
        <dbReference type="Proteomes" id="UP000190150"/>
    </source>
</evidence>
<sequence length="215" mass="23456">MNRTKVILAALLGVGILSSCGSSTKQQETVEDKGALEQVSESVGALKNLSKLEEYSKELESQISTLKAQTPVSNDVLKSVLPETFEGLKRTSLKVGEMSALNFASAKAEYKNEDGSKRINVDVMDGAGEGASSIVSLVFMGLHADKEEITETGFEKTMDIDGMRVAVKEDTDEGIKDSEIKWVYNKRFVIELEGDGYSLDELIAIFKKMDLSSLK</sequence>
<evidence type="ECO:0008006" key="3">
    <source>
        <dbReference type="Google" id="ProtNLM"/>
    </source>
</evidence>
<dbReference type="STRING" id="1513896.SAMN05660841_01963"/>
<keyword evidence="2" id="KW-1185">Reference proteome</keyword>
<dbReference type="AlphaFoldDB" id="A0A1T5DHS8"/>
<gene>
    <name evidence="1" type="ORF">SAMN05660841_01963</name>
</gene>
<protein>
    <recommendedName>
        <fullName evidence="3">DUF4367 domain-containing protein</fullName>
    </recommendedName>
</protein>
<dbReference type="OrthoDB" id="1257726at2"/>